<dbReference type="Proteomes" id="UP000000763">
    <property type="component" value="Chromosome 2"/>
</dbReference>
<dbReference type="AlphaFoldDB" id="Q6H555"/>
<dbReference type="EMBL" id="AP005749">
    <property type="protein sequence ID" value="BAD26144.1"/>
    <property type="molecule type" value="Genomic_DNA"/>
</dbReference>
<organism evidence="1 2">
    <name type="scientific">Oryza sativa subsp. japonica</name>
    <name type="common">Rice</name>
    <dbReference type="NCBI Taxonomy" id="39947"/>
    <lineage>
        <taxon>Eukaryota</taxon>
        <taxon>Viridiplantae</taxon>
        <taxon>Streptophyta</taxon>
        <taxon>Embryophyta</taxon>
        <taxon>Tracheophyta</taxon>
        <taxon>Spermatophyta</taxon>
        <taxon>Magnoliopsida</taxon>
        <taxon>Liliopsida</taxon>
        <taxon>Poales</taxon>
        <taxon>Poaceae</taxon>
        <taxon>BOP clade</taxon>
        <taxon>Oryzoideae</taxon>
        <taxon>Oryzeae</taxon>
        <taxon>Oryzinae</taxon>
        <taxon>Oryza</taxon>
        <taxon>Oryza sativa</taxon>
    </lineage>
</organism>
<evidence type="ECO:0000313" key="2">
    <source>
        <dbReference type="Proteomes" id="UP000000763"/>
    </source>
</evidence>
<gene>
    <name evidence="1" type="primary">OSJNBa0047A17.19</name>
</gene>
<name>Q6H555_ORYSJ</name>
<sequence>MYISSQLWWVAFCIQIYISTRRNALKLHREVLLLGQHPVKEPADVWKGLLRG</sequence>
<evidence type="ECO:0000313" key="1">
    <source>
        <dbReference type="EMBL" id="BAD26144.1"/>
    </source>
</evidence>
<proteinExistence type="predicted"/>
<reference evidence="2" key="2">
    <citation type="journal article" date="2008" name="Nucleic Acids Res.">
        <title>The rice annotation project database (RAP-DB): 2008 update.</title>
        <authorList>
            <consortium name="The rice annotation project (RAP)"/>
        </authorList>
    </citation>
    <scope>GENOME REANNOTATION</scope>
    <source>
        <strain evidence="2">cv. Nipponbare</strain>
    </source>
</reference>
<accession>Q6H555</accession>
<protein>
    <submittedName>
        <fullName evidence="1">Uncharacterized protein</fullName>
    </submittedName>
</protein>
<reference evidence="2" key="1">
    <citation type="journal article" date="2005" name="Nature">
        <title>The map-based sequence of the rice genome.</title>
        <authorList>
            <consortium name="International rice genome sequencing project (IRGSP)"/>
            <person name="Matsumoto T."/>
            <person name="Wu J."/>
            <person name="Kanamori H."/>
            <person name="Katayose Y."/>
            <person name="Fujisawa M."/>
            <person name="Namiki N."/>
            <person name="Mizuno H."/>
            <person name="Yamamoto K."/>
            <person name="Antonio B.A."/>
            <person name="Baba T."/>
            <person name="Sakata K."/>
            <person name="Nagamura Y."/>
            <person name="Aoki H."/>
            <person name="Arikawa K."/>
            <person name="Arita K."/>
            <person name="Bito T."/>
            <person name="Chiden Y."/>
            <person name="Fujitsuka N."/>
            <person name="Fukunaka R."/>
            <person name="Hamada M."/>
            <person name="Harada C."/>
            <person name="Hayashi A."/>
            <person name="Hijishita S."/>
            <person name="Honda M."/>
            <person name="Hosokawa S."/>
            <person name="Ichikawa Y."/>
            <person name="Idonuma A."/>
            <person name="Iijima M."/>
            <person name="Ikeda M."/>
            <person name="Ikeno M."/>
            <person name="Ito K."/>
            <person name="Ito S."/>
            <person name="Ito T."/>
            <person name="Ito Y."/>
            <person name="Ito Y."/>
            <person name="Iwabuchi A."/>
            <person name="Kamiya K."/>
            <person name="Karasawa W."/>
            <person name="Kurita K."/>
            <person name="Katagiri S."/>
            <person name="Kikuta A."/>
            <person name="Kobayashi H."/>
            <person name="Kobayashi N."/>
            <person name="Machita K."/>
            <person name="Maehara T."/>
            <person name="Masukawa M."/>
            <person name="Mizubayashi T."/>
            <person name="Mukai Y."/>
            <person name="Nagasaki H."/>
            <person name="Nagata Y."/>
            <person name="Naito S."/>
            <person name="Nakashima M."/>
            <person name="Nakama Y."/>
            <person name="Nakamichi Y."/>
            <person name="Nakamura M."/>
            <person name="Meguro A."/>
            <person name="Negishi M."/>
            <person name="Ohta I."/>
            <person name="Ohta T."/>
            <person name="Okamoto M."/>
            <person name="Ono N."/>
            <person name="Saji S."/>
            <person name="Sakaguchi M."/>
            <person name="Sakai K."/>
            <person name="Shibata M."/>
            <person name="Shimokawa T."/>
            <person name="Song J."/>
            <person name="Takazaki Y."/>
            <person name="Terasawa K."/>
            <person name="Tsugane M."/>
            <person name="Tsuji K."/>
            <person name="Ueda S."/>
            <person name="Waki K."/>
            <person name="Yamagata H."/>
            <person name="Yamamoto M."/>
            <person name="Yamamoto S."/>
            <person name="Yamane H."/>
            <person name="Yoshiki S."/>
            <person name="Yoshihara R."/>
            <person name="Yukawa K."/>
            <person name="Zhong H."/>
            <person name="Yano M."/>
            <person name="Yuan Q."/>
            <person name="Ouyang S."/>
            <person name="Liu J."/>
            <person name="Jones K.M."/>
            <person name="Gansberger K."/>
            <person name="Moffat K."/>
            <person name="Hill J."/>
            <person name="Bera J."/>
            <person name="Fadrosh D."/>
            <person name="Jin S."/>
            <person name="Johri S."/>
            <person name="Kim M."/>
            <person name="Overton L."/>
            <person name="Reardon M."/>
            <person name="Tsitrin T."/>
            <person name="Vuong H."/>
            <person name="Weaver B."/>
            <person name="Ciecko A."/>
            <person name="Tallon L."/>
            <person name="Jackson J."/>
            <person name="Pai G."/>
            <person name="Aken S.V."/>
            <person name="Utterback T."/>
            <person name="Reidmuller S."/>
            <person name="Feldblyum T."/>
            <person name="Hsiao J."/>
            <person name="Zismann V."/>
            <person name="Iobst S."/>
            <person name="de Vazeille A.R."/>
            <person name="Buell C.R."/>
            <person name="Ying K."/>
            <person name="Li Y."/>
            <person name="Lu T."/>
            <person name="Huang Y."/>
            <person name="Zhao Q."/>
            <person name="Feng Q."/>
            <person name="Zhang L."/>
            <person name="Zhu J."/>
            <person name="Weng Q."/>
            <person name="Mu J."/>
            <person name="Lu Y."/>
            <person name="Fan D."/>
            <person name="Liu Y."/>
            <person name="Guan J."/>
            <person name="Zhang Y."/>
            <person name="Yu S."/>
            <person name="Liu X."/>
            <person name="Zhang Y."/>
            <person name="Hong G."/>
            <person name="Han B."/>
            <person name="Choisne N."/>
            <person name="Demange N."/>
            <person name="Orjeda G."/>
            <person name="Samain S."/>
            <person name="Cattolico L."/>
            <person name="Pelletier E."/>
            <person name="Couloux A."/>
            <person name="Segurens B."/>
            <person name="Wincker P."/>
            <person name="D'Hont A."/>
            <person name="Scarpelli C."/>
            <person name="Weissenbach J."/>
            <person name="Salanoubat M."/>
            <person name="Quetier F."/>
            <person name="Yu Y."/>
            <person name="Kim H.R."/>
            <person name="Rambo T."/>
            <person name="Currie J."/>
            <person name="Collura K."/>
            <person name="Luo M."/>
            <person name="Yang T."/>
            <person name="Ammiraju J.S.S."/>
            <person name="Engler F."/>
            <person name="Soderlund C."/>
            <person name="Wing R.A."/>
            <person name="Palmer L.E."/>
            <person name="de la Bastide M."/>
            <person name="Spiegel L."/>
            <person name="Nascimento L."/>
            <person name="Zutavern T."/>
            <person name="O'Shaughnessy A."/>
            <person name="Dike S."/>
            <person name="Dedhia N."/>
            <person name="Preston R."/>
            <person name="Balija V."/>
            <person name="McCombie W.R."/>
            <person name="Chow T."/>
            <person name="Chen H."/>
            <person name="Chung M."/>
            <person name="Chen C."/>
            <person name="Shaw J."/>
            <person name="Wu H."/>
            <person name="Hsiao K."/>
            <person name="Chao Y."/>
            <person name="Chu M."/>
            <person name="Cheng C."/>
            <person name="Hour A."/>
            <person name="Lee P."/>
            <person name="Lin S."/>
            <person name="Lin Y."/>
            <person name="Liou J."/>
            <person name="Liu S."/>
            <person name="Hsing Y."/>
            <person name="Raghuvanshi S."/>
            <person name="Mohanty A."/>
            <person name="Bharti A.K."/>
            <person name="Gaur A."/>
            <person name="Gupta V."/>
            <person name="Kumar D."/>
            <person name="Ravi V."/>
            <person name="Vij S."/>
            <person name="Kapur A."/>
            <person name="Khurana P."/>
            <person name="Khurana P."/>
            <person name="Khurana J.P."/>
            <person name="Tyagi A.K."/>
            <person name="Gaikwad K."/>
            <person name="Singh A."/>
            <person name="Dalal V."/>
            <person name="Srivastava S."/>
            <person name="Dixit A."/>
            <person name="Pal A.K."/>
            <person name="Ghazi I.A."/>
            <person name="Yadav M."/>
            <person name="Pandit A."/>
            <person name="Bhargava A."/>
            <person name="Sureshbabu K."/>
            <person name="Batra K."/>
            <person name="Sharma T.R."/>
            <person name="Mohapatra T."/>
            <person name="Singh N.K."/>
            <person name="Messing J."/>
            <person name="Nelson A.B."/>
            <person name="Fuks G."/>
            <person name="Kavchok S."/>
            <person name="Keizer G."/>
            <person name="Linton E."/>
            <person name="Llaca V."/>
            <person name="Song R."/>
            <person name="Tanyolac B."/>
            <person name="Young S."/>
            <person name="Ho-Il K."/>
            <person name="Hahn J.H."/>
            <person name="Sangsakoo G."/>
            <person name="Vanavichit A."/>
            <person name="de Mattos Luiz.A.T."/>
            <person name="Zimmer P.D."/>
            <person name="Malone G."/>
            <person name="Dellagostin O."/>
            <person name="de Oliveira A.C."/>
            <person name="Bevan M."/>
            <person name="Bancroft I."/>
            <person name="Minx P."/>
            <person name="Cordum H."/>
            <person name="Wilson R."/>
            <person name="Cheng Z."/>
            <person name="Jin W."/>
            <person name="Jiang J."/>
            <person name="Leong S.A."/>
            <person name="Iwama H."/>
            <person name="Gojobori T."/>
            <person name="Itoh T."/>
            <person name="Niimura Y."/>
            <person name="Fujii Y."/>
            <person name="Habara T."/>
            <person name="Sakai H."/>
            <person name="Sato Y."/>
            <person name="Wilson G."/>
            <person name="Kumar K."/>
            <person name="McCouch S."/>
            <person name="Juretic N."/>
            <person name="Hoen D."/>
            <person name="Wright S."/>
            <person name="Bruskiewich R."/>
            <person name="Bureau T."/>
            <person name="Miyao A."/>
            <person name="Hirochika H."/>
            <person name="Nishikawa T."/>
            <person name="Kadowaki K."/>
            <person name="Sugiura M."/>
            <person name="Burr B."/>
            <person name="Sasaki T."/>
        </authorList>
    </citation>
    <scope>NUCLEOTIDE SEQUENCE [LARGE SCALE GENOMIC DNA]</scope>
    <source>
        <strain evidence="2">cv. Nipponbare</strain>
    </source>
</reference>